<feature type="chain" id="PRO_5043475127" description="Lysosome-associated membrane glycoprotein 5" evidence="23">
    <location>
        <begin position="21"/>
        <end position="353"/>
    </location>
</feature>
<evidence type="ECO:0000256" key="17">
    <source>
        <dbReference type="ARBA" id="ARBA00060492"/>
    </source>
</evidence>
<dbReference type="Pfam" id="PF01299">
    <property type="entry name" value="Lamp2-like_luminal"/>
    <property type="match status" value="1"/>
</dbReference>
<evidence type="ECO:0000256" key="23">
    <source>
        <dbReference type="SAM" id="SignalP"/>
    </source>
</evidence>
<evidence type="ECO:0000256" key="11">
    <source>
        <dbReference type="ARBA" id="ARBA00023136"/>
    </source>
</evidence>
<accession>A0AAW1N7D5</accession>
<evidence type="ECO:0000259" key="25">
    <source>
        <dbReference type="Pfam" id="PF21222"/>
    </source>
</evidence>
<keyword evidence="6 20" id="KW-0812">Transmembrane</keyword>
<evidence type="ECO:0000256" key="7">
    <source>
        <dbReference type="ARBA" id="ARBA00022729"/>
    </source>
</evidence>
<dbReference type="GO" id="GO:0005765">
    <property type="term" value="C:lysosomal membrane"/>
    <property type="evidence" value="ECO:0007669"/>
    <property type="project" value="TreeGrafter"/>
</dbReference>
<dbReference type="PROSITE" id="PS51407">
    <property type="entry name" value="LAMP_3"/>
    <property type="match status" value="1"/>
</dbReference>
<keyword evidence="9 22" id="KW-1133">Transmembrane helix</keyword>
<evidence type="ECO:0000256" key="8">
    <source>
        <dbReference type="ARBA" id="ARBA00022753"/>
    </source>
</evidence>
<dbReference type="GO" id="GO:0031902">
    <property type="term" value="C:late endosome membrane"/>
    <property type="evidence" value="ECO:0007669"/>
    <property type="project" value="TreeGrafter"/>
</dbReference>
<feature type="signal peptide" evidence="23">
    <location>
        <begin position="1"/>
        <end position="20"/>
    </location>
</feature>
<sequence length="353" mass="37720">MKLLSAVILLNVLTLYNINADDGIDPENTNVTTVAPITSSSAKPSTTVSTTAKPTTAPSTTTSTTASPTPSPTPPPTTPSTTTPSSTTPSTTTSSPSTTSAAPVTTTVAPTPGPQQGTWDVANSTNSSCIVLKMAAEVVVDFNTTDNKIANSTIFVPLNATASGVCGNNQSMTLSFSFVNASQSNTIQFLFSETDKKFELDVINVSLILDSTNFPGAKDKQLNLIHKKVDFVTPVEMSYKCDKQQKLDLYPLNGNTSVGALKISKFQFQAYGDIINKHFADAKDCEPYETPDIVPIAVGCALMVLIIIVLVGYLIGRRRNQARGYLSMFTENKKEADYIPMKNLSCFQLFVGL</sequence>
<comment type="subcellular location">
    <subcellularLocation>
        <location evidence="4">Cell projection</location>
        <location evidence="4">Dendrite</location>
    </subcellularLocation>
    <subcellularLocation>
        <location evidence="17">Cell projection</location>
        <location evidence="17">Growth cone membrane</location>
        <topology evidence="17">Single-pass type I membrane protein</topology>
    </subcellularLocation>
    <subcellularLocation>
        <location evidence="15">Cytoplasmic vesicle</location>
        <location evidence="15">Secretory vesicle</location>
        <location evidence="15">Synaptic vesicle membrane</location>
        <topology evidence="15">Single-pass type I membrane protein</topology>
    </subcellularLocation>
    <subcellularLocation>
        <location evidence="2">Early endosome membrane</location>
        <topology evidence="2">Single-pass type I membrane protein</topology>
    </subcellularLocation>
    <subcellularLocation>
        <location evidence="1">Endoplasmic reticulum-Golgi intermediate compartment membrane</location>
        <topology evidence="1">Single-pass type I membrane protein</topology>
    </subcellularLocation>
    <subcellularLocation>
        <location evidence="20">Membrane</location>
        <topology evidence="20">Single-pass type I membrane protein</topology>
    </subcellularLocation>
    <subcellularLocation>
        <location evidence="3">Recycling endosome</location>
    </subcellularLocation>
</comment>
<dbReference type="InterPro" id="IPR048524">
    <property type="entry name" value="Lamp2-like_TM"/>
</dbReference>
<evidence type="ECO:0000256" key="6">
    <source>
        <dbReference type="ARBA" id="ARBA00022692"/>
    </source>
</evidence>
<dbReference type="EMBL" id="JASPKY010000007">
    <property type="protein sequence ID" value="KAK9754458.1"/>
    <property type="molecule type" value="Genomic_DNA"/>
</dbReference>
<dbReference type="CDD" id="cd12087">
    <property type="entry name" value="TM_EGFR-like"/>
    <property type="match status" value="1"/>
</dbReference>
<keyword evidence="13" id="KW-0966">Cell projection</keyword>
<comment type="caution">
    <text evidence="26">The sequence shown here is derived from an EMBL/GenBank/DDBJ whole genome shotgun (WGS) entry which is preliminary data.</text>
</comment>
<evidence type="ECO:0000256" key="9">
    <source>
        <dbReference type="ARBA" id="ARBA00022989"/>
    </source>
</evidence>
<evidence type="ECO:0000256" key="13">
    <source>
        <dbReference type="ARBA" id="ARBA00023273"/>
    </source>
</evidence>
<proteinExistence type="inferred from homology"/>
<keyword evidence="14" id="KW-0968">Cytoplasmic vesicle</keyword>
<evidence type="ECO:0000256" key="12">
    <source>
        <dbReference type="ARBA" id="ARBA00023180"/>
    </source>
</evidence>
<dbReference type="InterPro" id="IPR048528">
    <property type="entry name" value="Lamp2-like_luminal"/>
</dbReference>
<evidence type="ECO:0000256" key="2">
    <source>
        <dbReference type="ARBA" id="ARBA00004158"/>
    </source>
</evidence>
<evidence type="ECO:0000256" key="4">
    <source>
        <dbReference type="ARBA" id="ARBA00004279"/>
    </source>
</evidence>
<dbReference type="GO" id="GO:0072594">
    <property type="term" value="P:establishment of protein localization to organelle"/>
    <property type="evidence" value="ECO:0007669"/>
    <property type="project" value="TreeGrafter"/>
</dbReference>
<reference evidence="26 27" key="1">
    <citation type="journal article" date="2024" name="BMC Genomics">
        <title>De novo assembly and annotation of Popillia japonica's genome with initial clues to its potential as an invasive pest.</title>
        <authorList>
            <person name="Cucini C."/>
            <person name="Boschi S."/>
            <person name="Funari R."/>
            <person name="Cardaioli E."/>
            <person name="Iannotti N."/>
            <person name="Marturano G."/>
            <person name="Paoli F."/>
            <person name="Bruttini M."/>
            <person name="Carapelli A."/>
            <person name="Frati F."/>
            <person name="Nardi F."/>
        </authorList>
    </citation>
    <scope>NUCLEOTIDE SEQUENCE [LARGE SCALE GENOMIC DNA]</scope>
    <source>
        <strain evidence="26">DMR45628</strain>
    </source>
</reference>
<evidence type="ECO:0000256" key="5">
    <source>
        <dbReference type="ARBA" id="ARBA00009644"/>
    </source>
</evidence>
<comment type="similarity">
    <text evidence="5 20">Belongs to the LAMP family.</text>
</comment>
<dbReference type="InterPro" id="IPR002000">
    <property type="entry name" value="Lysosome-assoc_membr_glycop"/>
</dbReference>
<comment type="function">
    <text evidence="16">Plays a role in short-term synaptic plasticity in a subset of GABAergic neurons in the brain.</text>
</comment>
<organism evidence="26 27">
    <name type="scientific">Popillia japonica</name>
    <name type="common">Japanese beetle</name>
    <dbReference type="NCBI Taxonomy" id="7064"/>
    <lineage>
        <taxon>Eukaryota</taxon>
        <taxon>Metazoa</taxon>
        <taxon>Ecdysozoa</taxon>
        <taxon>Arthropoda</taxon>
        <taxon>Hexapoda</taxon>
        <taxon>Insecta</taxon>
        <taxon>Pterygota</taxon>
        <taxon>Neoptera</taxon>
        <taxon>Endopterygota</taxon>
        <taxon>Coleoptera</taxon>
        <taxon>Polyphaga</taxon>
        <taxon>Scarabaeiformia</taxon>
        <taxon>Scarabaeidae</taxon>
        <taxon>Rutelinae</taxon>
        <taxon>Popillia</taxon>
    </lineage>
</organism>
<evidence type="ECO:0000256" key="10">
    <source>
        <dbReference type="ARBA" id="ARBA00023018"/>
    </source>
</evidence>
<keyword evidence="27" id="KW-1185">Reference proteome</keyword>
<feature type="compositionally biased region" description="Low complexity" evidence="21">
    <location>
        <begin position="38"/>
        <end position="68"/>
    </location>
</feature>
<evidence type="ECO:0000256" key="16">
    <source>
        <dbReference type="ARBA" id="ARBA00053950"/>
    </source>
</evidence>
<evidence type="ECO:0000313" key="27">
    <source>
        <dbReference type="Proteomes" id="UP001458880"/>
    </source>
</evidence>
<evidence type="ECO:0000259" key="24">
    <source>
        <dbReference type="Pfam" id="PF01299"/>
    </source>
</evidence>
<evidence type="ECO:0000256" key="1">
    <source>
        <dbReference type="ARBA" id="ARBA00004151"/>
    </source>
</evidence>
<dbReference type="GO" id="GO:0005886">
    <property type="term" value="C:plasma membrane"/>
    <property type="evidence" value="ECO:0007669"/>
    <property type="project" value="UniProtKB-SubCell"/>
</dbReference>
<evidence type="ECO:0000256" key="20">
    <source>
        <dbReference type="PROSITE-ProRule" id="PRU00740"/>
    </source>
</evidence>
<keyword evidence="12" id="KW-0325">Glycoprotein</keyword>
<dbReference type="AlphaFoldDB" id="A0AAW1N7D5"/>
<feature type="compositionally biased region" description="Pro residues" evidence="21">
    <location>
        <begin position="69"/>
        <end position="78"/>
    </location>
</feature>
<feature type="region of interest" description="Disordered" evidence="21">
    <location>
        <begin position="36"/>
        <end position="119"/>
    </location>
</feature>
<dbReference type="Gene3D" id="2.40.160.110">
    <property type="match status" value="1"/>
</dbReference>
<feature type="compositionally biased region" description="Low complexity" evidence="21">
    <location>
        <begin position="79"/>
        <end position="110"/>
    </location>
</feature>
<keyword evidence="10" id="KW-0770">Synapse</keyword>
<evidence type="ECO:0000256" key="3">
    <source>
        <dbReference type="ARBA" id="ARBA00004172"/>
    </source>
</evidence>
<evidence type="ECO:0000313" key="26">
    <source>
        <dbReference type="EMBL" id="KAK9754458.1"/>
    </source>
</evidence>
<keyword evidence="8" id="KW-0967">Endosome</keyword>
<dbReference type="PANTHER" id="PTHR11506">
    <property type="entry name" value="LYSOSOME-ASSOCIATED MEMBRANE GLYCOPROTEIN"/>
    <property type="match status" value="1"/>
</dbReference>
<name>A0AAW1N7D5_POPJA</name>
<protein>
    <recommendedName>
        <fullName evidence="18">Lysosome-associated membrane glycoprotein 5</fullName>
    </recommendedName>
    <alternativeName>
        <fullName evidence="19">Lysosome-associated membrane protein 5</fullName>
    </alternativeName>
</protein>
<dbReference type="PANTHER" id="PTHR11506:SF35">
    <property type="entry name" value="LYSOSOME-ASSOCIATED MEMBRANE GLYCOPROTEIN 5"/>
    <property type="match status" value="1"/>
</dbReference>
<feature type="domain" description="Lysosome-associated membrane glycoprotein 2-like luminal" evidence="24">
    <location>
        <begin position="114"/>
        <end position="250"/>
    </location>
</feature>
<comment type="caution">
    <text evidence="20">Lacks conserved residue(s) required for the propagation of feature annotation.</text>
</comment>
<keyword evidence="7 23" id="KW-0732">Signal</keyword>
<evidence type="ECO:0000256" key="15">
    <source>
        <dbReference type="ARBA" id="ARBA00029428"/>
    </source>
</evidence>
<dbReference type="Proteomes" id="UP001458880">
    <property type="component" value="Unassembled WGS sequence"/>
</dbReference>
<dbReference type="Pfam" id="PF21222">
    <property type="entry name" value="Lamp2_2nd"/>
    <property type="match status" value="1"/>
</dbReference>
<evidence type="ECO:0000256" key="18">
    <source>
        <dbReference type="ARBA" id="ARBA00074379"/>
    </source>
</evidence>
<keyword evidence="11 20" id="KW-0472">Membrane</keyword>
<evidence type="ECO:0000256" key="19">
    <source>
        <dbReference type="ARBA" id="ARBA00076257"/>
    </source>
</evidence>
<evidence type="ECO:0000256" key="21">
    <source>
        <dbReference type="SAM" id="MobiDB-lite"/>
    </source>
</evidence>
<feature type="transmembrane region" description="Helical" evidence="22">
    <location>
        <begin position="293"/>
        <end position="315"/>
    </location>
</feature>
<feature type="domain" description="Lysosome-associated membrane glycoprotein 2-like transmembrane" evidence="25">
    <location>
        <begin position="294"/>
        <end position="322"/>
    </location>
</feature>
<gene>
    <name evidence="26" type="ORF">QE152_g1278</name>
</gene>
<evidence type="ECO:0000256" key="14">
    <source>
        <dbReference type="ARBA" id="ARBA00023329"/>
    </source>
</evidence>
<evidence type="ECO:0000256" key="22">
    <source>
        <dbReference type="SAM" id="Phobius"/>
    </source>
</evidence>